<dbReference type="InterPro" id="IPR004358">
    <property type="entry name" value="Sig_transdc_His_kin-like_C"/>
</dbReference>
<dbReference type="EMBL" id="VIKR01000002">
    <property type="protein sequence ID" value="TQV75337.1"/>
    <property type="molecule type" value="Genomic_DNA"/>
</dbReference>
<feature type="compositionally biased region" description="Polar residues" evidence="14">
    <location>
        <begin position="242"/>
        <end position="263"/>
    </location>
</feature>
<dbReference type="GO" id="GO:0005524">
    <property type="term" value="F:ATP binding"/>
    <property type="evidence" value="ECO:0007669"/>
    <property type="project" value="UniProtKB-KW"/>
</dbReference>
<dbReference type="Pfam" id="PF02895">
    <property type="entry name" value="H-kinase_dim"/>
    <property type="match status" value="1"/>
</dbReference>
<sequence>MEIDLSQFHQVFFEESLEGLDAMEEVLLDLEGEADAESINTIFRAAHSIKGGSSTFHFQEIADFTHLLETLLDEMRDGKRQINKEIVDLLLKSVDEIRKMISHIQNDEPVGDSHKELESFFSELLSGESSAEGSEKESESIDIDESESKFYEIDFFPEPYILETGNEPFRMFRELAALGEITVSANLEKLPDFDSLKPESCYLSWKIILDTDAQQSQIEEIFEWVEDDCELKINQFAGVSLETQPEPISTEPSSMTQASSEKNQAAAVPGKSLDILDSAVPSKQLQLEQTKKPESKAAKAPSASIRVGIDKVDGLIDLVGELVITQSMLGQLGDNFDMSKLNQLISGLAELEQNTRELQESIMRIRMLPIGFVFNRMPRLVRDLSSKLGKNVRLEISGESTELDKTVMEQIGDPLTHLVRNALDHGLETAERRIESGKDPEGTLRLNAFHQGGNIVIEVADDGGGINPQIIYDKAVERGLIQPGADIPKEQILSLIMEPGFSTAAVISDVSGRGVGMDVVKRNINNLGGSVEIHSELGEGTTFTIRLPLTLAILDGQLIEVSGEVYVVPLVSIVESIPMSKVEVSRIAGNMKVYKMDDGYIPIIDLTREFQIKGQSPSNEEGLLAIVEGENRKVALEINQLLGQQQVVIKSLETHYKSIQGVSGATILGDGKVALILDVVGLARRASESAAGSNSQVA</sequence>
<dbReference type="SMART" id="SM00260">
    <property type="entry name" value="CheW"/>
    <property type="match status" value="1"/>
</dbReference>
<dbReference type="PANTHER" id="PTHR43395:SF10">
    <property type="entry name" value="CHEMOTAXIS PROTEIN CHEA"/>
    <property type="match status" value="1"/>
</dbReference>
<dbReference type="FunFam" id="2.30.30.40:FF:000048">
    <property type="entry name" value="Chemotaxis protein CheA, putative"/>
    <property type="match status" value="1"/>
</dbReference>
<keyword evidence="9" id="KW-0067">ATP-binding</keyword>
<dbReference type="Pfam" id="PF02518">
    <property type="entry name" value="HATPase_c"/>
    <property type="match status" value="1"/>
</dbReference>
<evidence type="ECO:0000256" key="2">
    <source>
        <dbReference type="ARBA" id="ARBA00012438"/>
    </source>
</evidence>
<evidence type="ECO:0000256" key="6">
    <source>
        <dbReference type="ARBA" id="ARBA00022679"/>
    </source>
</evidence>
<evidence type="ECO:0000256" key="5">
    <source>
        <dbReference type="ARBA" id="ARBA00022553"/>
    </source>
</evidence>
<feature type="domain" description="HPt" evidence="17">
    <location>
        <begin position="1"/>
        <end position="104"/>
    </location>
</feature>
<dbReference type="SUPFAM" id="SSF50341">
    <property type="entry name" value="CheW-like"/>
    <property type="match status" value="1"/>
</dbReference>
<evidence type="ECO:0000256" key="8">
    <source>
        <dbReference type="ARBA" id="ARBA00022777"/>
    </source>
</evidence>
<dbReference type="SMART" id="SM00387">
    <property type="entry name" value="HATPase_c"/>
    <property type="match status" value="1"/>
</dbReference>
<evidence type="ECO:0000256" key="9">
    <source>
        <dbReference type="ARBA" id="ARBA00022840"/>
    </source>
</evidence>
<dbReference type="InterPro" id="IPR003594">
    <property type="entry name" value="HATPase_dom"/>
</dbReference>
<dbReference type="PROSITE" id="PS50894">
    <property type="entry name" value="HPT"/>
    <property type="match status" value="1"/>
</dbReference>
<feature type="modified residue" description="Phosphohistidine" evidence="12">
    <location>
        <position position="47"/>
    </location>
</feature>
<dbReference type="Gene3D" id="1.20.120.160">
    <property type="entry name" value="HPT domain"/>
    <property type="match status" value="1"/>
</dbReference>
<evidence type="ECO:0000256" key="10">
    <source>
        <dbReference type="ARBA" id="ARBA00023012"/>
    </source>
</evidence>
<proteinExistence type="predicted"/>
<dbReference type="GO" id="GO:0000155">
    <property type="term" value="F:phosphorelay sensor kinase activity"/>
    <property type="evidence" value="ECO:0007669"/>
    <property type="project" value="InterPro"/>
</dbReference>
<keyword evidence="8" id="KW-0418">Kinase</keyword>
<keyword evidence="4" id="KW-0145">Chemotaxis</keyword>
<dbReference type="SUPFAM" id="SSF55874">
    <property type="entry name" value="ATPase domain of HSP90 chaperone/DNA topoisomerase II/histidine kinase"/>
    <property type="match status" value="1"/>
</dbReference>
<dbReference type="CDD" id="cd16916">
    <property type="entry name" value="HATPase_CheA-like"/>
    <property type="match status" value="1"/>
</dbReference>
<dbReference type="InterPro" id="IPR005467">
    <property type="entry name" value="His_kinase_dom"/>
</dbReference>
<keyword evidence="5 12" id="KW-0597">Phosphoprotein</keyword>
<evidence type="ECO:0000256" key="12">
    <source>
        <dbReference type="PROSITE-ProRule" id="PRU00110"/>
    </source>
</evidence>
<name>A0A545TDN5_9GAMM</name>
<comment type="function">
    <text evidence="11">Involved in the transmission of sensory signals from the chemoreceptors to the flagellar motors. CheA is autophosphorylated; it can transfer its phosphate group to either CheB or CheY.</text>
</comment>
<evidence type="ECO:0000259" key="17">
    <source>
        <dbReference type="PROSITE" id="PS50894"/>
    </source>
</evidence>
<evidence type="ECO:0000256" key="4">
    <source>
        <dbReference type="ARBA" id="ARBA00022500"/>
    </source>
</evidence>
<feature type="region of interest" description="Disordered" evidence="14">
    <location>
        <begin position="242"/>
        <end position="264"/>
    </location>
</feature>
<keyword evidence="6" id="KW-0808">Transferase</keyword>
<evidence type="ECO:0000313" key="18">
    <source>
        <dbReference type="EMBL" id="TQV75337.1"/>
    </source>
</evidence>
<reference evidence="18 19" key="1">
    <citation type="submission" date="2019-06" db="EMBL/GenBank/DDBJ databases">
        <title>Draft genome of Aliikangiella marina GYP-15.</title>
        <authorList>
            <person name="Wang G."/>
        </authorList>
    </citation>
    <scope>NUCLEOTIDE SEQUENCE [LARGE SCALE GENOMIC DNA]</scope>
    <source>
        <strain evidence="18 19">GYP-15</strain>
    </source>
</reference>
<keyword evidence="7" id="KW-0547">Nucleotide-binding</keyword>
<dbReference type="Pfam" id="PF01584">
    <property type="entry name" value="CheW"/>
    <property type="match status" value="1"/>
</dbReference>
<evidence type="ECO:0000259" key="16">
    <source>
        <dbReference type="PROSITE" id="PS50851"/>
    </source>
</evidence>
<gene>
    <name evidence="18" type="ORF">FLL45_10415</name>
</gene>
<dbReference type="RefSeq" id="WP_142941953.1">
    <property type="nucleotide sequence ID" value="NZ_VIKR01000002.1"/>
</dbReference>
<dbReference type="PANTHER" id="PTHR43395">
    <property type="entry name" value="SENSOR HISTIDINE KINASE CHEA"/>
    <property type="match status" value="1"/>
</dbReference>
<dbReference type="InterPro" id="IPR004105">
    <property type="entry name" value="CheA-like_dim"/>
</dbReference>
<dbReference type="InterPro" id="IPR036641">
    <property type="entry name" value="HPT_dom_sf"/>
</dbReference>
<keyword evidence="10" id="KW-0902">Two-component regulatory system</keyword>
<organism evidence="18 19">
    <name type="scientific">Aliikangiella marina</name>
    <dbReference type="NCBI Taxonomy" id="1712262"/>
    <lineage>
        <taxon>Bacteria</taxon>
        <taxon>Pseudomonadati</taxon>
        <taxon>Pseudomonadota</taxon>
        <taxon>Gammaproteobacteria</taxon>
        <taxon>Oceanospirillales</taxon>
        <taxon>Pleioneaceae</taxon>
        <taxon>Aliikangiella</taxon>
    </lineage>
</organism>
<dbReference type="Pfam" id="PF01627">
    <property type="entry name" value="Hpt"/>
    <property type="match status" value="1"/>
</dbReference>
<feature type="domain" description="Histidine kinase" evidence="15">
    <location>
        <begin position="337"/>
        <end position="551"/>
    </location>
</feature>
<dbReference type="CDD" id="cd00731">
    <property type="entry name" value="CheA_reg"/>
    <property type="match status" value="1"/>
</dbReference>
<comment type="caution">
    <text evidence="18">The sequence shown here is derived from an EMBL/GenBank/DDBJ whole genome shotgun (WGS) entry which is preliminary data.</text>
</comment>
<evidence type="ECO:0000256" key="7">
    <source>
        <dbReference type="ARBA" id="ARBA00022741"/>
    </source>
</evidence>
<dbReference type="CDD" id="cd00088">
    <property type="entry name" value="HPT"/>
    <property type="match status" value="1"/>
</dbReference>
<dbReference type="GO" id="GO:0006935">
    <property type="term" value="P:chemotaxis"/>
    <property type="evidence" value="ECO:0007669"/>
    <property type="project" value="UniProtKB-KW"/>
</dbReference>
<dbReference type="InterPro" id="IPR036061">
    <property type="entry name" value="CheW-like_dom_sf"/>
</dbReference>
<evidence type="ECO:0000256" key="11">
    <source>
        <dbReference type="ARBA" id="ARBA00035100"/>
    </source>
</evidence>
<dbReference type="EC" id="2.7.13.3" evidence="2"/>
<comment type="catalytic activity">
    <reaction evidence="1">
        <text>ATP + protein L-histidine = ADP + protein N-phospho-L-histidine.</text>
        <dbReference type="EC" id="2.7.13.3"/>
    </reaction>
</comment>
<evidence type="ECO:0000256" key="3">
    <source>
        <dbReference type="ARBA" id="ARBA00021495"/>
    </source>
</evidence>
<dbReference type="Gene3D" id="2.30.30.40">
    <property type="entry name" value="SH3 Domains"/>
    <property type="match status" value="1"/>
</dbReference>
<dbReference type="OrthoDB" id="9803176at2"/>
<feature type="domain" description="CheW-like" evidence="16">
    <location>
        <begin position="553"/>
        <end position="688"/>
    </location>
</feature>
<dbReference type="PROSITE" id="PS50109">
    <property type="entry name" value="HIS_KIN"/>
    <property type="match status" value="1"/>
</dbReference>
<evidence type="ECO:0000256" key="1">
    <source>
        <dbReference type="ARBA" id="ARBA00000085"/>
    </source>
</evidence>
<dbReference type="PRINTS" id="PR00344">
    <property type="entry name" value="BCTRLSENSOR"/>
</dbReference>
<dbReference type="SUPFAM" id="SSF47226">
    <property type="entry name" value="Histidine-containing phosphotransfer domain, HPT domain"/>
    <property type="match status" value="1"/>
</dbReference>
<dbReference type="SUPFAM" id="SSF47384">
    <property type="entry name" value="Homodimeric domain of signal transducing histidine kinase"/>
    <property type="match status" value="1"/>
</dbReference>
<evidence type="ECO:0000256" key="14">
    <source>
        <dbReference type="SAM" id="MobiDB-lite"/>
    </source>
</evidence>
<evidence type="ECO:0000313" key="19">
    <source>
        <dbReference type="Proteomes" id="UP000317839"/>
    </source>
</evidence>
<dbReference type="InterPro" id="IPR002545">
    <property type="entry name" value="CheW-lke_dom"/>
</dbReference>
<dbReference type="InterPro" id="IPR037006">
    <property type="entry name" value="CheA-like_homodim_sf"/>
</dbReference>
<dbReference type="InterPro" id="IPR008207">
    <property type="entry name" value="Sig_transdc_His_kin_Hpt_dom"/>
</dbReference>
<evidence type="ECO:0000256" key="13">
    <source>
        <dbReference type="SAM" id="Coils"/>
    </source>
</evidence>
<dbReference type="InterPro" id="IPR036097">
    <property type="entry name" value="HisK_dim/P_sf"/>
</dbReference>
<dbReference type="AlphaFoldDB" id="A0A545TDN5"/>
<feature type="coiled-coil region" evidence="13">
    <location>
        <begin position="341"/>
        <end position="368"/>
    </location>
</feature>
<dbReference type="PROSITE" id="PS50851">
    <property type="entry name" value="CHEW"/>
    <property type="match status" value="1"/>
</dbReference>
<dbReference type="FunFam" id="3.30.565.10:FF:000016">
    <property type="entry name" value="Chemotaxis protein CheA, putative"/>
    <property type="match status" value="1"/>
</dbReference>
<dbReference type="SMART" id="SM01231">
    <property type="entry name" value="H-kinase_dim"/>
    <property type="match status" value="1"/>
</dbReference>
<evidence type="ECO:0000259" key="15">
    <source>
        <dbReference type="PROSITE" id="PS50109"/>
    </source>
</evidence>
<dbReference type="Gene3D" id="1.10.287.560">
    <property type="entry name" value="Histidine kinase CheA-like, homodimeric domain"/>
    <property type="match status" value="1"/>
</dbReference>
<dbReference type="InterPro" id="IPR036890">
    <property type="entry name" value="HATPase_C_sf"/>
</dbReference>
<dbReference type="Proteomes" id="UP000317839">
    <property type="component" value="Unassembled WGS sequence"/>
</dbReference>
<dbReference type="SMART" id="SM00073">
    <property type="entry name" value="HPT"/>
    <property type="match status" value="1"/>
</dbReference>
<keyword evidence="13" id="KW-0175">Coiled coil</keyword>
<accession>A0A545TDN5</accession>
<dbReference type="InterPro" id="IPR051315">
    <property type="entry name" value="Bact_Chemotaxis_CheA"/>
</dbReference>
<protein>
    <recommendedName>
        <fullName evidence="3">Chemotaxis protein CheA</fullName>
        <ecNumber evidence="2">2.7.13.3</ecNumber>
    </recommendedName>
</protein>
<dbReference type="GO" id="GO:0005737">
    <property type="term" value="C:cytoplasm"/>
    <property type="evidence" value="ECO:0007669"/>
    <property type="project" value="InterPro"/>
</dbReference>
<dbReference type="Gene3D" id="3.30.565.10">
    <property type="entry name" value="Histidine kinase-like ATPase, C-terminal domain"/>
    <property type="match status" value="1"/>
</dbReference>
<keyword evidence="19" id="KW-1185">Reference proteome</keyword>